<proteinExistence type="predicted"/>
<keyword evidence="2" id="KW-1185">Reference proteome</keyword>
<organism evidence="1 2">
    <name type="scientific">Pleurodeles waltl</name>
    <name type="common">Iberian ribbed newt</name>
    <dbReference type="NCBI Taxonomy" id="8319"/>
    <lineage>
        <taxon>Eukaryota</taxon>
        <taxon>Metazoa</taxon>
        <taxon>Chordata</taxon>
        <taxon>Craniata</taxon>
        <taxon>Vertebrata</taxon>
        <taxon>Euteleostomi</taxon>
        <taxon>Amphibia</taxon>
        <taxon>Batrachia</taxon>
        <taxon>Caudata</taxon>
        <taxon>Salamandroidea</taxon>
        <taxon>Salamandridae</taxon>
        <taxon>Pleurodelinae</taxon>
        <taxon>Pleurodeles</taxon>
    </lineage>
</organism>
<dbReference type="Proteomes" id="UP001066276">
    <property type="component" value="Chromosome 4_2"/>
</dbReference>
<gene>
    <name evidence="1" type="ORF">NDU88_002508</name>
</gene>
<accession>A0AAV7SAL4</accession>
<dbReference type="EMBL" id="JANPWB010000008">
    <property type="protein sequence ID" value="KAJ1162029.1"/>
    <property type="molecule type" value="Genomic_DNA"/>
</dbReference>
<reference evidence="1" key="1">
    <citation type="journal article" date="2022" name="bioRxiv">
        <title>Sequencing and chromosome-scale assembly of the giantPleurodeles waltlgenome.</title>
        <authorList>
            <person name="Brown T."/>
            <person name="Elewa A."/>
            <person name="Iarovenko S."/>
            <person name="Subramanian E."/>
            <person name="Araus A.J."/>
            <person name="Petzold A."/>
            <person name="Susuki M."/>
            <person name="Suzuki K.-i.T."/>
            <person name="Hayashi T."/>
            <person name="Toyoda A."/>
            <person name="Oliveira C."/>
            <person name="Osipova E."/>
            <person name="Leigh N.D."/>
            <person name="Simon A."/>
            <person name="Yun M.H."/>
        </authorList>
    </citation>
    <scope>NUCLEOTIDE SEQUENCE</scope>
    <source>
        <strain evidence="1">20211129_DDA</strain>
        <tissue evidence="1">Liver</tissue>
    </source>
</reference>
<evidence type="ECO:0000313" key="1">
    <source>
        <dbReference type="EMBL" id="KAJ1162029.1"/>
    </source>
</evidence>
<dbReference type="AlphaFoldDB" id="A0AAV7SAL4"/>
<evidence type="ECO:0000313" key="2">
    <source>
        <dbReference type="Proteomes" id="UP001066276"/>
    </source>
</evidence>
<protein>
    <submittedName>
        <fullName evidence="1">Uncharacterized protein</fullName>
    </submittedName>
</protein>
<name>A0AAV7SAL4_PLEWA</name>
<comment type="caution">
    <text evidence="1">The sequence shown here is derived from an EMBL/GenBank/DDBJ whole genome shotgun (WGS) entry which is preliminary data.</text>
</comment>
<sequence>MKPYTKDVTQIYEKCTFVKLSYRRCYIAILPPGQPEFCLGTLEEGPRQYGREPGLCLQYRSRHPGYTKGQRRSDSRVFHLQQDRRTALHCLPELGERPGREDRTMDFREVVCHLLDAVESTGKTPVTAKQGD</sequence>